<proteinExistence type="predicted"/>
<dbReference type="InterPro" id="IPR024965">
    <property type="entry name" value="Putative_integrase"/>
</dbReference>
<comment type="caution">
    <text evidence="2">The sequence shown here is derived from an EMBL/GenBank/DDBJ whole genome shotgun (WGS) entry which is preliminary data.</text>
</comment>
<dbReference type="Proteomes" id="UP001577047">
    <property type="component" value="Unassembled WGS sequence"/>
</dbReference>
<sequence>MYNDSGESDDYFVRFVDGKPDWVKNMGPLAKHGRQEGFVRRETDSEGSPGWGMHFTSDKTSYDGDGYDVPWIPEPMIYWLTVLRDWQQEYNLITRLTPLGGLQQTYRSLQKEACAEGLQYLSVQGIRGSTPDLRSASVGSADPRRAS</sequence>
<gene>
    <name evidence="2" type="ORF">ACE1YR_12030</name>
</gene>
<evidence type="ECO:0000313" key="2">
    <source>
        <dbReference type="EMBL" id="MFB3801159.1"/>
    </source>
</evidence>
<dbReference type="Pfam" id="PF13009">
    <property type="entry name" value="Integrase_2"/>
    <property type="match status" value="1"/>
</dbReference>
<dbReference type="RefSeq" id="WP_304483677.1">
    <property type="nucleotide sequence ID" value="NZ_JAUQOQ010000004.1"/>
</dbReference>
<organism evidence="2 3">
    <name type="scientific">Pseudomonas boreofloridensis</name>
    <dbReference type="NCBI Taxonomy" id="3064348"/>
    <lineage>
        <taxon>Bacteria</taxon>
        <taxon>Pseudomonadati</taxon>
        <taxon>Pseudomonadota</taxon>
        <taxon>Gammaproteobacteria</taxon>
        <taxon>Pseudomonadales</taxon>
        <taxon>Pseudomonadaceae</taxon>
        <taxon>Pseudomonas</taxon>
    </lineage>
</organism>
<accession>A0ABV4Z951</accession>
<dbReference type="EMBL" id="JBHFXX010000008">
    <property type="protein sequence ID" value="MFB3801159.1"/>
    <property type="molecule type" value="Genomic_DNA"/>
</dbReference>
<reference evidence="2 3" key="1">
    <citation type="submission" date="2024-09" db="EMBL/GenBank/DDBJ databases">
        <authorList>
            <person name="Fullem K."/>
        </authorList>
    </citation>
    <scope>NUCLEOTIDE SEQUENCE [LARGE SCALE GENOMIC DNA]</scope>
    <source>
        <strain evidence="3">K1(2024)</strain>
    </source>
</reference>
<evidence type="ECO:0000256" key="1">
    <source>
        <dbReference type="SAM" id="MobiDB-lite"/>
    </source>
</evidence>
<feature type="region of interest" description="Disordered" evidence="1">
    <location>
        <begin position="37"/>
        <end position="57"/>
    </location>
</feature>
<evidence type="ECO:0000313" key="3">
    <source>
        <dbReference type="Proteomes" id="UP001577047"/>
    </source>
</evidence>
<name>A0ABV4Z951_9PSED</name>
<protein>
    <submittedName>
        <fullName evidence="2">VPA1269 family protein</fullName>
    </submittedName>
</protein>
<keyword evidence="3" id="KW-1185">Reference proteome</keyword>